<protein>
    <submittedName>
        <fullName evidence="5">Uncharacterized protein</fullName>
    </submittedName>
</protein>
<accession>A0A819XP01</accession>
<comment type="caution">
    <text evidence="5">The sequence shown here is derived from an EMBL/GenBank/DDBJ whole genome shotgun (WGS) entry which is preliminary data.</text>
</comment>
<keyword evidence="8" id="KW-1185">Reference proteome</keyword>
<evidence type="ECO:0000313" key="5">
    <source>
        <dbReference type="EMBL" id="CAF4142478.1"/>
    </source>
</evidence>
<dbReference type="OrthoDB" id="5406275at2759"/>
<dbReference type="EMBL" id="CAJOAX010014318">
    <property type="protein sequence ID" value="CAF4142478.1"/>
    <property type="molecule type" value="Genomic_DNA"/>
</dbReference>
<dbReference type="Proteomes" id="UP000663870">
    <property type="component" value="Unassembled WGS sequence"/>
</dbReference>
<proteinExistence type="predicted"/>
<name>A0A819XP01_9BILA</name>
<dbReference type="EMBL" id="CAJOBE010015264">
    <property type="protein sequence ID" value="CAF4187786.1"/>
    <property type="molecule type" value="Genomic_DNA"/>
</dbReference>
<evidence type="ECO:0000313" key="7">
    <source>
        <dbReference type="Proteomes" id="UP000663823"/>
    </source>
</evidence>
<evidence type="ECO:0000313" key="3">
    <source>
        <dbReference type="EMBL" id="CAF1485705.1"/>
    </source>
</evidence>
<reference evidence="5" key="1">
    <citation type="submission" date="2021-02" db="EMBL/GenBank/DDBJ databases">
        <authorList>
            <person name="Nowell W R."/>
        </authorList>
    </citation>
    <scope>NUCLEOTIDE SEQUENCE</scope>
</reference>
<organism evidence="5 7">
    <name type="scientific">Rotaria sordida</name>
    <dbReference type="NCBI Taxonomy" id="392033"/>
    <lineage>
        <taxon>Eukaryota</taxon>
        <taxon>Metazoa</taxon>
        <taxon>Spiralia</taxon>
        <taxon>Gnathifera</taxon>
        <taxon>Rotifera</taxon>
        <taxon>Eurotatoria</taxon>
        <taxon>Bdelloidea</taxon>
        <taxon>Philodinida</taxon>
        <taxon>Philodinidae</taxon>
        <taxon>Rotaria</taxon>
    </lineage>
</organism>
<gene>
    <name evidence="6" type="ORF">FNK824_LOCUS35580</name>
    <name evidence="4" type="ORF">JXQ802_LOCUS50174</name>
    <name evidence="5" type="ORF">OTI717_LOCUS35809</name>
    <name evidence="1" type="ORF">PYM288_LOCUS34027</name>
    <name evidence="2" type="ORF">RFH988_LOCUS37759</name>
    <name evidence="3" type="ORF">SEV965_LOCUS35321</name>
</gene>
<dbReference type="Proteomes" id="UP000663874">
    <property type="component" value="Unassembled WGS sequence"/>
</dbReference>
<dbReference type="Proteomes" id="UP000663882">
    <property type="component" value="Unassembled WGS sequence"/>
</dbReference>
<dbReference type="AlphaFoldDB" id="A0A819XP01"/>
<dbReference type="EMBL" id="CAJNOL010006407">
    <property type="protein sequence ID" value="CAF1617585.1"/>
    <property type="molecule type" value="Genomic_DNA"/>
</dbReference>
<dbReference type="EMBL" id="CAJNOU010005688">
    <property type="protein sequence ID" value="CAF1485705.1"/>
    <property type="molecule type" value="Genomic_DNA"/>
</dbReference>
<dbReference type="EMBL" id="CAJNOH010004942">
    <property type="protein sequence ID" value="CAF1384541.1"/>
    <property type="molecule type" value="Genomic_DNA"/>
</dbReference>
<dbReference type="Proteomes" id="UP000663854">
    <property type="component" value="Unassembled WGS sequence"/>
</dbReference>
<evidence type="ECO:0000313" key="1">
    <source>
        <dbReference type="EMBL" id="CAF1384541.1"/>
    </source>
</evidence>
<dbReference type="EMBL" id="CAJNOO010007909">
    <property type="protein sequence ID" value="CAF1475908.1"/>
    <property type="molecule type" value="Genomic_DNA"/>
</dbReference>
<evidence type="ECO:0000313" key="8">
    <source>
        <dbReference type="Proteomes" id="UP000663870"/>
    </source>
</evidence>
<dbReference type="Proteomes" id="UP000663889">
    <property type="component" value="Unassembled WGS sequence"/>
</dbReference>
<dbReference type="Proteomes" id="UP000663823">
    <property type="component" value="Unassembled WGS sequence"/>
</dbReference>
<evidence type="ECO:0000313" key="4">
    <source>
        <dbReference type="EMBL" id="CAF1617585.1"/>
    </source>
</evidence>
<evidence type="ECO:0000313" key="6">
    <source>
        <dbReference type="EMBL" id="CAF4187786.1"/>
    </source>
</evidence>
<sequence>MAEIQAKMREIPALLKTALKLTTQAGSSMIKAMLPRTLSNIGQYANDSATIARASLRRFETLEDLLQEIFQVSTLTDTENKDMAEKLHEEAEEMRRNQTYVDSVMNNLAAERKKARENLEKARQDYHTAMMIIPGGQWDAHAWDVYAAHRPEHSCTL</sequence>
<evidence type="ECO:0000313" key="2">
    <source>
        <dbReference type="EMBL" id="CAF1475908.1"/>
    </source>
</evidence>